<feature type="region of interest" description="Disordered" evidence="1">
    <location>
        <begin position="14"/>
        <end position="41"/>
    </location>
</feature>
<dbReference type="AlphaFoldDB" id="A0A5A7RC28"/>
<evidence type="ECO:0000313" key="3">
    <source>
        <dbReference type="Proteomes" id="UP000325081"/>
    </source>
</evidence>
<organism evidence="2 3">
    <name type="scientific">Striga asiatica</name>
    <name type="common">Asiatic witchweed</name>
    <name type="synonym">Buchnera asiatica</name>
    <dbReference type="NCBI Taxonomy" id="4170"/>
    <lineage>
        <taxon>Eukaryota</taxon>
        <taxon>Viridiplantae</taxon>
        <taxon>Streptophyta</taxon>
        <taxon>Embryophyta</taxon>
        <taxon>Tracheophyta</taxon>
        <taxon>Spermatophyta</taxon>
        <taxon>Magnoliopsida</taxon>
        <taxon>eudicotyledons</taxon>
        <taxon>Gunneridae</taxon>
        <taxon>Pentapetalae</taxon>
        <taxon>asterids</taxon>
        <taxon>lamiids</taxon>
        <taxon>Lamiales</taxon>
        <taxon>Orobanchaceae</taxon>
        <taxon>Buchnereae</taxon>
        <taxon>Striga</taxon>
    </lineage>
</organism>
<dbReference type="OrthoDB" id="1433808at2759"/>
<sequence>MKVISAIRKLKLWPRKKRKKKTLLTHSPAPPPSRPPPPPPAYFPVDSHYEPLLPSAPPLPPWLEYDLQFPLKSEANSVLHNSITDKFKPYCSEISDSQEIIEAEEDSLHDYMVSSPIKYEQSVVPRLEKYERGNGVFGRVVGFGVHIVRCVFPCFHVREVVRLNGETENNACNHADRTHARGPLGTYAQGQPARGPRVTPLFPMN</sequence>
<protein>
    <submittedName>
        <fullName evidence="2">Uncharacterized protein</fullName>
    </submittedName>
</protein>
<proteinExistence type="predicted"/>
<feature type="compositionally biased region" description="Pro residues" evidence="1">
    <location>
        <begin position="28"/>
        <end position="41"/>
    </location>
</feature>
<dbReference type="EMBL" id="BKCP01011625">
    <property type="protein sequence ID" value="GER54978.1"/>
    <property type="molecule type" value="Genomic_DNA"/>
</dbReference>
<feature type="region of interest" description="Disordered" evidence="1">
    <location>
        <begin position="182"/>
        <end position="205"/>
    </location>
</feature>
<accession>A0A5A7RC28</accession>
<evidence type="ECO:0000313" key="2">
    <source>
        <dbReference type="EMBL" id="GER54978.1"/>
    </source>
</evidence>
<evidence type="ECO:0000256" key="1">
    <source>
        <dbReference type="SAM" id="MobiDB-lite"/>
    </source>
</evidence>
<comment type="caution">
    <text evidence="2">The sequence shown here is derived from an EMBL/GenBank/DDBJ whole genome shotgun (WGS) entry which is preliminary data.</text>
</comment>
<keyword evidence="3" id="KW-1185">Reference proteome</keyword>
<name>A0A5A7RC28_STRAF</name>
<gene>
    <name evidence="2" type="ORF">STAS_32613</name>
</gene>
<dbReference type="Proteomes" id="UP000325081">
    <property type="component" value="Unassembled WGS sequence"/>
</dbReference>
<feature type="compositionally biased region" description="Basic residues" evidence="1">
    <location>
        <begin position="14"/>
        <end position="23"/>
    </location>
</feature>
<reference evidence="3" key="1">
    <citation type="journal article" date="2019" name="Curr. Biol.">
        <title>Genome Sequence of Striga asiatica Provides Insight into the Evolution of Plant Parasitism.</title>
        <authorList>
            <person name="Yoshida S."/>
            <person name="Kim S."/>
            <person name="Wafula E.K."/>
            <person name="Tanskanen J."/>
            <person name="Kim Y.M."/>
            <person name="Honaas L."/>
            <person name="Yang Z."/>
            <person name="Spallek T."/>
            <person name="Conn C.E."/>
            <person name="Ichihashi Y."/>
            <person name="Cheong K."/>
            <person name="Cui S."/>
            <person name="Der J.P."/>
            <person name="Gundlach H."/>
            <person name="Jiao Y."/>
            <person name="Hori C."/>
            <person name="Ishida J.K."/>
            <person name="Kasahara H."/>
            <person name="Kiba T."/>
            <person name="Kim M.S."/>
            <person name="Koo N."/>
            <person name="Laohavisit A."/>
            <person name="Lee Y.H."/>
            <person name="Lumba S."/>
            <person name="McCourt P."/>
            <person name="Mortimer J.C."/>
            <person name="Mutuku J.M."/>
            <person name="Nomura T."/>
            <person name="Sasaki-Sekimoto Y."/>
            <person name="Seto Y."/>
            <person name="Wang Y."/>
            <person name="Wakatake T."/>
            <person name="Sakakibara H."/>
            <person name="Demura T."/>
            <person name="Yamaguchi S."/>
            <person name="Yoneyama K."/>
            <person name="Manabe R.I."/>
            <person name="Nelson D.C."/>
            <person name="Schulman A.H."/>
            <person name="Timko M.P."/>
            <person name="dePamphilis C.W."/>
            <person name="Choi D."/>
            <person name="Shirasu K."/>
        </authorList>
    </citation>
    <scope>NUCLEOTIDE SEQUENCE [LARGE SCALE GENOMIC DNA]</scope>
    <source>
        <strain evidence="3">cv. UVA1</strain>
    </source>
</reference>